<keyword evidence="3" id="KW-1185">Reference proteome</keyword>
<name>A0AAD6X111_9AGAR</name>
<sequence length="319" mass="36240">MTDSATGQILQEVEGLWFPADLVILQAGTRIFRVFTTILKEKSPIFADMFAIPQPSDSDVEKINGVPVVKMPDDPDELEFFLKAIFDSDYFMPPPAMSHINIIIGVLRLAHKYDVSFLRRRALQHLCTVYCTRLEDYRDVGLSSSYAINSSIEAHLKTIQISVEVGALWMLPHAYYSVFHFGLQGVLAANAWKCLGESERAMCLRLFSHKMQILPTAVIISLLSMGTDTPSFCTTRARCNQVRLSTIQDRSWDDDDNFLNIWDEDNWTELKESGLCSTCLEEAKAAHEEKLRDFWNTLPTIFDLPDWATLEEMRSVALA</sequence>
<organism evidence="2 3">
    <name type="scientific">Mycena alexandri</name>
    <dbReference type="NCBI Taxonomy" id="1745969"/>
    <lineage>
        <taxon>Eukaryota</taxon>
        <taxon>Fungi</taxon>
        <taxon>Dikarya</taxon>
        <taxon>Basidiomycota</taxon>
        <taxon>Agaricomycotina</taxon>
        <taxon>Agaricomycetes</taxon>
        <taxon>Agaricomycetidae</taxon>
        <taxon>Agaricales</taxon>
        <taxon>Marasmiineae</taxon>
        <taxon>Mycenaceae</taxon>
        <taxon>Mycena</taxon>
    </lineage>
</organism>
<feature type="domain" description="BTB" evidence="1">
    <location>
        <begin position="20"/>
        <end position="94"/>
    </location>
</feature>
<dbReference type="EMBL" id="JARJCM010000078">
    <property type="protein sequence ID" value="KAJ7031835.1"/>
    <property type="molecule type" value="Genomic_DNA"/>
</dbReference>
<dbReference type="Proteomes" id="UP001218188">
    <property type="component" value="Unassembled WGS sequence"/>
</dbReference>
<dbReference type="PROSITE" id="PS50097">
    <property type="entry name" value="BTB"/>
    <property type="match status" value="1"/>
</dbReference>
<dbReference type="AlphaFoldDB" id="A0AAD6X111"/>
<accession>A0AAD6X111</accession>
<evidence type="ECO:0000259" key="1">
    <source>
        <dbReference type="PROSITE" id="PS50097"/>
    </source>
</evidence>
<comment type="caution">
    <text evidence="2">The sequence shown here is derived from an EMBL/GenBank/DDBJ whole genome shotgun (WGS) entry which is preliminary data.</text>
</comment>
<dbReference type="Gene3D" id="3.30.710.10">
    <property type="entry name" value="Potassium Channel Kv1.1, Chain A"/>
    <property type="match status" value="1"/>
</dbReference>
<evidence type="ECO:0000313" key="3">
    <source>
        <dbReference type="Proteomes" id="UP001218188"/>
    </source>
</evidence>
<dbReference type="InterPro" id="IPR011333">
    <property type="entry name" value="SKP1/BTB/POZ_sf"/>
</dbReference>
<gene>
    <name evidence="2" type="ORF">C8F04DRAFT_1360468</name>
</gene>
<dbReference type="InterPro" id="IPR000210">
    <property type="entry name" value="BTB/POZ_dom"/>
</dbReference>
<reference evidence="2" key="1">
    <citation type="submission" date="2023-03" db="EMBL/GenBank/DDBJ databases">
        <title>Massive genome expansion in bonnet fungi (Mycena s.s.) driven by repeated elements and novel gene families across ecological guilds.</title>
        <authorList>
            <consortium name="Lawrence Berkeley National Laboratory"/>
            <person name="Harder C.B."/>
            <person name="Miyauchi S."/>
            <person name="Viragh M."/>
            <person name="Kuo A."/>
            <person name="Thoen E."/>
            <person name="Andreopoulos B."/>
            <person name="Lu D."/>
            <person name="Skrede I."/>
            <person name="Drula E."/>
            <person name="Henrissat B."/>
            <person name="Morin E."/>
            <person name="Kohler A."/>
            <person name="Barry K."/>
            <person name="LaButti K."/>
            <person name="Morin E."/>
            <person name="Salamov A."/>
            <person name="Lipzen A."/>
            <person name="Mereny Z."/>
            <person name="Hegedus B."/>
            <person name="Baldrian P."/>
            <person name="Stursova M."/>
            <person name="Weitz H."/>
            <person name="Taylor A."/>
            <person name="Grigoriev I.V."/>
            <person name="Nagy L.G."/>
            <person name="Martin F."/>
            <person name="Kauserud H."/>
        </authorList>
    </citation>
    <scope>NUCLEOTIDE SEQUENCE</scope>
    <source>
        <strain evidence="2">CBHHK200</strain>
    </source>
</reference>
<dbReference type="SUPFAM" id="SSF54695">
    <property type="entry name" value="POZ domain"/>
    <property type="match status" value="1"/>
</dbReference>
<evidence type="ECO:0000313" key="2">
    <source>
        <dbReference type="EMBL" id="KAJ7031835.1"/>
    </source>
</evidence>
<proteinExistence type="predicted"/>
<protein>
    <recommendedName>
        <fullName evidence="1">BTB domain-containing protein</fullName>
    </recommendedName>
</protein>